<reference evidence="1 2" key="1">
    <citation type="submission" date="2020-09" db="EMBL/GenBank/DDBJ databases">
        <title>Sphingomonas sp., a new species isolated from pork steak.</title>
        <authorList>
            <person name="Heidler von Heilborn D."/>
        </authorList>
    </citation>
    <scope>NUCLEOTIDE SEQUENCE [LARGE SCALE GENOMIC DNA]</scope>
    <source>
        <strain evidence="2">S8-3T</strain>
    </source>
</reference>
<sequence>MSLFRQIANPDAILSANGPVDRNDVAVRGISMKSRPSMPASERLLRDNDMRCTGPSNANHRSLERRFQFLALSSWRHDDTAGIIVQKRTAHAVIFTGGAKSPA</sequence>
<organism evidence="1 2">
    <name type="scientific">Sphingomonas alpina</name>
    <dbReference type="NCBI Taxonomy" id="653931"/>
    <lineage>
        <taxon>Bacteria</taxon>
        <taxon>Pseudomonadati</taxon>
        <taxon>Pseudomonadota</taxon>
        <taxon>Alphaproteobacteria</taxon>
        <taxon>Sphingomonadales</taxon>
        <taxon>Sphingomonadaceae</taxon>
        <taxon>Sphingomonas</taxon>
    </lineage>
</organism>
<accession>A0A7H0LJ69</accession>
<dbReference type="EMBL" id="CP061038">
    <property type="protein sequence ID" value="QNQ09722.1"/>
    <property type="molecule type" value="Genomic_DNA"/>
</dbReference>
<keyword evidence="2" id="KW-1185">Reference proteome</keyword>
<dbReference type="AlphaFoldDB" id="A0A7H0LJ69"/>
<evidence type="ECO:0000313" key="2">
    <source>
        <dbReference type="Proteomes" id="UP000516148"/>
    </source>
</evidence>
<dbReference type="Proteomes" id="UP000516148">
    <property type="component" value="Chromosome"/>
</dbReference>
<proteinExistence type="predicted"/>
<protein>
    <submittedName>
        <fullName evidence="1">Uncharacterized protein</fullName>
    </submittedName>
</protein>
<evidence type="ECO:0000313" key="1">
    <source>
        <dbReference type="EMBL" id="QNQ09722.1"/>
    </source>
</evidence>
<dbReference type="KEGG" id="spap:H3Z74_00180"/>
<dbReference type="RefSeq" id="WP_187762031.1">
    <property type="nucleotide sequence ID" value="NZ_CP061038.1"/>
</dbReference>
<name>A0A7H0LJ69_9SPHN</name>
<gene>
    <name evidence="1" type="ORF">H3Z74_00180</name>
</gene>